<feature type="compositionally biased region" description="Basic residues" evidence="1">
    <location>
        <begin position="124"/>
        <end position="143"/>
    </location>
</feature>
<feature type="compositionally biased region" description="Basic and acidic residues" evidence="1">
    <location>
        <begin position="457"/>
        <end position="468"/>
    </location>
</feature>
<feature type="compositionally biased region" description="Basic and acidic residues" evidence="1">
    <location>
        <begin position="144"/>
        <end position="155"/>
    </location>
</feature>
<evidence type="ECO:0000313" key="2">
    <source>
        <dbReference type="EMBL" id="CAH0730064.1"/>
    </source>
</evidence>
<proteinExistence type="predicted"/>
<feature type="compositionally biased region" description="Basic residues" evidence="1">
    <location>
        <begin position="787"/>
        <end position="803"/>
    </location>
</feature>
<feature type="region of interest" description="Disordered" evidence="1">
    <location>
        <begin position="641"/>
        <end position="660"/>
    </location>
</feature>
<feature type="compositionally biased region" description="Polar residues" evidence="1">
    <location>
        <begin position="474"/>
        <end position="499"/>
    </location>
</feature>
<dbReference type="Pfam" id="PF15335">
    <property type="entry name" value="CAAP1"/>
    <property type="match status" value="1"/>
</dbReference>
<feature type="compositionally biased region" description="Basic and acidic residues" evidence="1">
    <location>
        <begin position="393"/>
        <end position="411"/>
    </location>
</feature>
<feature type="region of interest" description="Disordered" evidence="1">
    <location>
        <begin position="89"/>
        <end position="157"/>
    </location>
</feature>
<dbReference type="InterPro" id="IPR038991">
    <property type="entry name" value="CAAP1"/>
</dbReference>
<gene>
    <name evidence="2" type="ORF">BINO364_LOCUS15086</name>
</gene>
<feature type="region of interest" description="Disordered" evidence="1">
    <location>
        <begin position="1"/>
        <end position="20"/>
    </location>
</feature>
<feature type="compositionally biased region" description="Low complexity" evidence="1">
    <location>
        <begin position="183"/>
        <end position="193"/>
    </location>
</feature>
<feature type="non-terminal residue" evidence="2">
    <location>
        <position position="814"/>
    </location>
</feature>
<dbReference type="PANTHER" id="PTHR14740:SF3">
    <property type="entry name" value="CASPASE ACTIVITY AND APOPTOSIS INHIBITOR 1"/>
    <property type="match status" value="1"/>
</dbReference>
<feature type="compositionally biased region" description="Acidic residues" evidence="1">
    <location>
        <begin position="512"/>
        <end position="521"/>
    </location>
</feature>
<feature type="region of interest" description="Disordered" evidence="1">
    <location>
        <begin position="312"/>
        <end position="593"/>
    </location>
</feature>
<name>A0A8J9YGK4_9NEOP</name>
<feature type="compositionally biased region" description="Basic and acidic residues" evidence="1">
    <location>
        <begin position="641"/>
        <end position="650"/>
    </location>
</feature>
<organism evidence="2 3">
    <name type="scientific">Brenthis ino</name>
    <name type="common">lesser marbled fritillary</name>
    <dbReference type="NCBI Taxonomy" id="405034"/>
    <lineage>
        <taxon>Eukaryota</taxon>
        <taxon>Metazoa</taxon>
        <taxon>Ecdysozoa</taxon>
        <taxon>Arthropoda</taxon>
        <taxon>Hexapoda</taxon>
        <taxon>Insecta</taxon>
        <taxon>Pterygota</taxon>
        <taxon>Neoptera</taxon>
        <taxon>Endopterygota</taxon>
        <taxon>Lepidoptera</taxon>
        <taxon>Glossata</taxon>
        <taxon>Ditrysia</taxon>
        <taxon>Papilionoidea</taxon>
        <taxon>Nymphalidae</taxon>
        <taxon>Heliconiinae</taxon>
        <taxon>Argynnini</taxon>
        <taxon>Brenthis</taxon>
    </lineage>
</organism>
<dbReference type="PANTHER" id="PTHR14740">
    <property type="entry name" value="CASPASE ACTIVITY AND APOPTOSIS INHIBITOR 1"/>
    <property type="match status" value="1"/>
</dbReference>
<feature type="compositionally biased region" description="Basic and acidic residues" evidence="1">
    <location>
        <begin position="522"/>
        <end position="536"/>
    </location>
</feature>
<dbReference type="AlphaFoldDB" id="A0A8J9YGK4"/>
<feature type="compositionally biased region" description="Low complexity" evidence="1">
    <location>
        <begin position="91"/>
        <end position="112"/>
    </location>
</feature>
<keyword evidence="3" id="KW-1185">Reference proteome</keyword>
<feature type="region of interest" description="Disordered" evidence="1">
    <location>
        <begin position="183"/>
        <end position="249"/>
    </location>
</feature>
<sequence length="814" mass="93255">MKRINRHKIKREIPESSSQLKDNEEHDLAYYIHDRVELMHQVFSVIKPKELKVMAPQCVQHISIDDLQELCTEELLGISSKRLCAILDGAEPPTDTESSSSEPLETISLDSISSDEEILSQHSSKNKKHKHKKHKSKNKHKRKESNSEKEEDKSKASRAGLTVLELLELQARARAIRAQLQQDVTTTTEVQEVTTEKHDSSDEVEIKEEPAEVVEISSEDEKPNINNLPVKPPSPSKETDQEKTSTTITKRVNDLIITVPQTKPTRKIKLKRNKSITTITSTADVGTKNIDKNIQSVNKEVVINKIQVLPDDKNNKKNETKTETKTKSKKRQKKKDKEKEGSDHDEITLQLSDSEKMDLLDFDRKNYDNLTSSGSEDSESSSESNESDTSHSSNDESKITKSTDNVHDKNIPSKIDTLVDQNIEIKSQIEEKEKDNEMKESHEVKEASPIDLDNNEIIDKTDLSDKTNEVSLVFTENEQKQITSPEQSNSNTNTDNQPHNEYPVETRNTQEQLEDGEIVNEEENKLSDGEISEHTSEVVCISDDENIDKKKKKKEKKCKKDKKNKKSKSDFRENSDQNFYKENQNEEQKSTEVSKISIDDDIYEILELSDDSSCYEVEGVSISKEPTKSEIEALSAKIDEHIHTNTRGESENNEADTNEEFENISWRDRYLDSKKVKKVLTTSNILNALRKKNKELKKKLEESKNMEEKTPEIEKPADVVEESANVLEGSIDHFNTLQGSTKYVDPIDDSKLENVGKVTKELEMDAKRLLKMYKKLLKHNDMYKKKDPNKKRKKKPKKNKEKKKSNESTKQNIT</sequence>
<accession>A0A8J9YGK4</accession>
<feature type="compositionally biased region" description="Basic and acidic residues" evidence="1">
    <location>
        <begin position="335"/>
        <end position="367"/>
    </location>
</feature>
<feature type="compositionally biased region" description="Basic residues" evidence="1">
    <location>
        <begin position="1"/>
        <end position="10"/>
    </location>
</feature>
<evidence type="ECO:0000313" key="3">
    <source>
        <dbReference type="Proteomes" id="UP000838878"/>
    </source>
</evidence>
<feature type="compositionally biased region" description="Acidic residues" evidence="1">
    <location>
        <begin position="651"/>
        <end position="660"/>
    </location>
</feature>
<dbReference type="OrthoDB" id="10064012at2759"/>
<dbReference type="EMBL" id="OV170228">
    <property type="protein sequence ID" value="CAH0730064.1"/>
    <property type="molecule type" value="Genomic_DNA"/>
</dbReference>
<feature type="compositionally biased region" description="Basic and acidic residues" evidence="1">
    <location>
        <begin position="583"/>
        <end position="592"/>
    </location>
</feature>
<dbReference type="Proteomes" id="UP000838878">
    <property type="component" value="Chromosome 8"/>
</dbReference>
<feature type="compositionally biased region" description="Basic and acidic residues" evidence="1">
    <location>
        <begin position="312"/>
        <end position="326"/>
    </location>
</feature>
<feature type="region of interest" description="Disordered" evidence="1">
    <location>
        <begin position="776"/>
        <end position="814"/>
    </location>
</feature>
<feature type="region of interest" description="Disordered" evidence="1">
    <location>
        <begin position="699"/>
        <end position="718"/>
    </location>
</feature>
<feature type="compositionally biased region" description="Basic residues" evidence="1">
    <location>
        <begin position="549"/>
        <end position="566"/>
    </location>
</feature>
<protein>
    <submittedName>
        <fullName evidence="2">Uncharacterized protein</fullName>
    </submittedName>
</protein>
<dbReference type="GO" id="GO:0042981">
    <property type="term" value="P:regulation of apoptotic process"/>
    <property type="evidence" value="ECO:0007669"/>
    <property type="project" value="InterPro"/>
</dbReference>
<evidence type="ECO:0000256" key="1">
    <source>
        <dbReference type="SAM" id="MobiDB-lite"/>
    </source>
</evidence>
<reference evidence="2" key="1">
    <citation type="submission" date="2021-12" db="EMBL/GenBank/DDBJ databases">
        <authorList>
            <person name="Martin H S."/>
        </authorList>
    </citation>
    <scope>NUCLEOTIDE SEQUENCE</scope>
</reference>
<feature type="compositionally biased region" description="Basic and acidic residues" evidence="1">
    <location>
        <begin position="427"/>
        <end position="448"/>
    </location>
</feature>